<dbReference type="Pfam" id="PF00072">
    <property type="entry name" value="Response_reg"/>
    <property type="match status" value="2"/>
</dbReference>
<dbReference type="PRINTS" id="PR00344">
    <property type="entry name" value="BCTRLSENSOR"/>
</dbReference>
<dbReference type="Pfam" id="PF02518">
    <property type="entry name" value="HATPase_c"/>
    <property type="match status" value="1"/>
</dbReference>
<dbReference type="InterPro" id="IPR004358">
    <property type="entry name" value="Sig_transdc_His_kin-like_C"/>
</dbReference>
<dbReference type="PROSITE" id="PS50110">
    <property type="entry name" value="RESPONSE_REGULATORY"/>
    <property type="match status" value="2"/>
</dbReference>
<keyword evidence="8" id="KW-0418">Kinase</keyword>
<evidence type="ECO:0000313" key="16">
    <source>
        <dbReference type="Proteomes" id="UP000216779"/>
    </source>
</evidence>
<dbReference type="FunFam" id="3.30.565.10:FF:000023">
    <property type="entry name" value="PAS domain-containing sensor histidine kinase"/>
    <property type="match status" value="1"/>
</dbReference>
<evidence type="ECO:0000256" key="12">
    <source>
        <dbReference type="PROSITE-ProRule" id="PRU00169"/>
    </source>
</evidence>
<evidence type="ECO:0000256" key="6">
    <source>
        <dbReference type="ARBA" id="ARBA00022679"/>
    </source>
</evidence>
<feature type="non-terminal residue" evidence="15">
    <location>
        <position position="1"/>
    </location>
</feature>
<dbReference type="SMART" id="SM00387">
    <property type="entry name" value="HATPase_c"/>
    <property type="match status" value="1"/>
</dbReference>
<dbReference type="Gene3D" id="3.40.50.2300">
    <property type="match status" value="2"/>
</dbReference>
<evidence type="ECO:0000256" key="2">
    <source>
        <dbReference type="ARBA" id="ARBA00004236"/>
    </source>
</evidence>
<evidence type="ECO:0000259" key="14">
    <source>
        <dbReference type="PROSITE" id="PS50110"/>
    </source>
</evidence>
<keyword evidence="7" id="KW-0547">Nucleotide-binding</keyword>
<keyword evidence="9" id="KW-0067">ATP-binding</keyword>
<dbReference type="AlphaFoldDB" id="A0A257SWJ2"/>
<evidence type="ECO:0000256" key="10">
    <source>
        <dbReference type="ARBA" id="ARBA00023012"/>
    </source>
</evidence>
<dbReference type="InterPro" id="IPR036890">
    <property type="entry name" value="HATPase_C_sf"/>
</dbReference>
<dbReference type="PANTHER" id="PTHR43047:SF63">
    <property type="entry name" value="HISTIDINE KINASE"/>
    <property type="match status" value="1"/>
</dbReference>
<evidence type="ECO:0000256" key="4">
    <source>
        <dbReference type="ARBA" id="ARBA00022475"/>
    </source>
</evidence>
<feature type="modified residue" description="4-aspartylphosphate" evidence="12">
    <location>
        <position position="390"/>
    </location>
</feature>
<keyword evidence="10" id="KW-0902">Two-component regulatory system</keyword>
<dbReference type="SUPFAM" id="SSF52172">
    <property type="entry name" value="CheY-like"/>
    <property type="match status" value="2"/>
</dbReference>
<dbReference type="PANTHER" id="PTHR43047">
    <property type="entry name" value="TWO-COMPONENT HISTIDINE PROTEIN KINASE"/>
    <property type="match status" value="1"/>
</dbReference>
<dbReference type="EC" id="2.7.13.3" evidence="3"/>
<evidence type="ECO:0000256" key="5">
    <source>
        <dbReference type="ARBA" id="ARBA00022553"/>
    </source>
</evidence>
<dbReference type="InterPro" id="IPR005467">
    <property type="entry name" value="His_kinase_dom"/>
</dbReference>
<evidence type="ECO:0000256" key="8">
    <source>
        <dbReference type="ARBA" id="ARBA00022777"/>
    </source>
</evidence>
<dbReference type="SMART" id="SM00448">
    <property type="entry name" value="REC"/>
    <property type="match status" value="2"/>
</dbReference>
<keyword evidence="5 12" id="KW-0597">Phosphoprotein</keyword>
<evidence type="ECO:0000313" key="15">
    <source>
        <dbReference type="EMBL" id="OYV77663.1"/>
    </source>
</evidence>
<comment type="caution">
    <text evidence="12">Lacks conserved residue(s) required for the propagation of feature annotation.</text>
</comment>
<keyword evidence="11" id="KW-0472">Membrane</keyword>
<dbReference type="SUPFAM" id="SSF55874">
    <property type="entry name" value="ATPase domain of HSP90 chaperone/DNA topoisomerase II/histidine kinase"/>
    <property type="match status" value="1"/>
</dbReference>
<reference evidence="15 16" key="1">
    <citation type="submission" date="2017-03" db="EMBL/GenBank/DDBJ databases">
        <title>Lifting the veil on microbial sulfur biogeochemistry in mining wastewaters.</title>
        <authorList>
            <person name="Kantor R.S."/>
            <person name="Colenbrander Nelson T."/>
            <person name="Marshall S."/>
            <person name="Bennett D."/>
            <person name="Apte S."/>
            <person name="Camacho D."/>
            <person name="Thomas B.C."/>
            <person name="Warren L.A."/>
            <person name="Banfield J.F."/>
        </authorList>
    </citation>
    <scope>NUCLEOTIDE SEQUENCE [LARGE SCALE GENOMIC DNA]</scope>
    <source>
        <strain evidence="15">21-59-9</strain>
    </source>
</reference>
<protein>
    <recommendedName>
        <fullName evidence="3">histidine kinase</fullName>
        <ecNumber evidence="3">2.7.13.3</ecNumber>
    </recommendedName>
</protein>
<dbReference type="EMBL" id="NCBC01000390">
    <property type="protein sequence ID" value="OYV77663.1"/>
    <property type="molecule type" value="Genomic_DNA"/>
</dbReference>
<evidence type="ECO:0000256" key="11">
    <source>
        <dbReference type="ARBA" id="ARBA00023136"/>
    </source>
</evidence>
<comment type="subcellular location">
    <subcellularLocation>
        <location evidence="2">Cell membrane</location>
    </subcellularLocation>
</comment>
<comment type="catalytic activity">
    <reaction evidence="1">
        <text>ATP + protein L-histidine = ADP + protein N-phospho-L-histidine.</text>
        <dbReference type="EC" id="2.7.13.3"/>
    </reaction>
</comment>
<evidence type="ECO:0000256" key="7">
    <source>
        <dbReference type="ARBA" id="ARBA00022741"/>
    </source>
</evidence>
<dbReference type="InterPro" id="IPR003594">
    <property type="entry name" value="HATPase_dom"/>
</dbReference>
<organism evidence="15 16">
    <name type="scientific">Acidithiobacillus ferrivorans</name>
    <dbReference type="NCBI Taxonomy" id="160808"/>
    <lineage>
        <taxon>Bacteria</taxon>
        <taxon>Pseudomonadati</taxon>
        <taxon>Pseudomonadota</taxon>
        <taxon>Acidithiobacillia</taxon>
        <taxon>Acidithiobacillales</taxon>
        <taxon>Acidithiobacillaceae</taxon>
        <taxon>Acidithiobacillus</taxon>
    </lineage>
</organism>
<dbReference type="InterPro" id="IPR011006">
    <property type="entry name" value="CheY-like_superfamily"/>
</dbReference>
<feature type="domain" description="Histidine kinase" evidence="13">
    <location>
        <begin position="1"/>
        <end position="197"/>
    </location>
</feature>
<name>A0A257SWJ2_9PROT</name>
<accession>A0A257SWJ2</accession>
<keyword evidence="6" id="KW-0808">Transferase</keyword>
<evidence type="ECO:0000256" key="1">
    <source>
        <dbReference type="ARBA" id="ARBA00000085"/>
    </source>
</evidence>
<evidence type="ECO:0000256" key="9">
    <source>
        <dbReference type="ARBA" id="ARBA00022840"/>
    </source>
</evidence>
<dbReference type="CDD" id="cd00156">
    <property type="entry name" value="REC"/>
    <property type="match status" value="1"/>
</dbReference>
<keyword evidence="4" id="KW-1003">Cell membrane</keyword>
<evidence type="ECO:0000259" key="13">
    <source>
        <dbReference type="PROSITE" id="PS50109"/>
    </source>
</evidence>
<evidence type="ECO:0000256" key="3">
    <source>
        <dbReference type="ARBA" id="ARBA00012438"/>
    </source>
</evidence>
<sequence>AAKDIFESGQHLLSLINDILDLSKVEAGMVELELEATDLGDLLQSALGVVREKAAAHQIRLSVEVEADLPSIYVDPRKTKQILYNLLSNAVKFTPDAGRVILRGHRYSGLSGPEYAAFPFWLEISVADTGIGIASADLERLFQPFVQADSGLDRRYEGTGLGLSLVKHLAELQGGRVTVESTPGEGSTFQVWLPWRDEAAPPQPGPGEAVPPVKADRSALVVESDDAAATLLEGYLRDDGFRVRRAAGAKAGLDMAREERPDLIVLEMNLPGMDGWDFLAAQRQEGRLAAIPVVITSIDPQHGSGFSLGSVQILQKPVEAERLEEVLQKLGLAATKQQRPVVLVVDDEARAVEILRRQLNSGGYEVLSAYGGRDAVLMAKHFHPNLILLDLMMPEFSGFDVVEALQARPETAAIPVLVLTAKVVTPEDRRRLNGYILNIMEKAGFQRDRFLGEVRRALSRAGSA</sequence>
<dbReference type="Proteomes" id="UP000216779">
    <property type="component" value="Unassembled WGS sequence"/>
</dbReference>
<dbReference type="GO" id="GO:0005886">
    <property type="term" value="C:plasma membrane"/>
    <property type="evidence" value="ECO:0007669"/>
    <property type="project" value="UniProtKB-SubCell"/>
</dbReference>
<dbReference type="Gene3D" id="3.30.565.10">
    <property type="entry name" value="Histidine kinase-like ATPase, C-terminal domain"/>
    <property type="match status" value="1"/>
</dbReference>
<comment type="caution">
    <text evidence="15">The sequence shown here is derived from an EMBL/GenBank/DDBJ whole genome shotgun (WGS) entry which is preliminary data.</text>
</comment>
<dbReference type="PROSITE" id="PS50109">
    <property type="entry name" value="HIS_KIN"/>
    <property type="match status" value="1"/>
</dbReference>
<dbReference type="InterPro" id="IPR001789">
    <property type="entry name" value="Sig_transdc_resp-reg_receiver"/>
</dbReference>
<dbReference type="Gene3D" id="1.10.287.130">
    <property type="match status" value="1"/>
</dbReference>
<dbReference type="GO" id="GO:0000155">
    <property type="term" value="F:phosphorelay sensor kinase activity"/>
    <property type="evidence" value="ECO:0007669"/>
    <property type="project" value="TreeGrafter"/>
</dbReference>
<dbReference type="CDD" id="cd16922">
    <property type="entry name" value="HATPase_EvgS-ArcB-TorS-like"/>
    <property type="match status" value="1"/>
</dbReference>
<gene>
    <name evidence="15" type="ORF">B7Z70_09895</name>
</gene>
<feature type="domain" description="Response regulatory" evidence="14">
    <location>
        <begin position="218"/>
        <end position="331"/>
    </location>
</feature>
<dbReference type="GO" id="GO:0009927">
    <property type="term" value="F:histidine phosphotransfer kinase activity"/>
    <property type="evidence" value="ECO:0007669"/>
    <property type="project" value="TreeGrafter"/>
</dbReference>
<proteinExistence type="predicted"/>
<dbReference type="GO" id="GO:0005524">
    <property type="term" value="F:ATP binding"/>
    <property type="evidence" value="ECO:0007669"/>
    <property type="project" value="UniProtKB-KW"/>
</dbReference>
<feature type="domain" description="Response regulatory" evidence="14">
    <location>
        <begin position="341"/>
        <end position="458"/>
    </location>
</feature>